<dbReference type="SUPFAM" id="SSF55874">
    <property type="entry name" value="ATPase domain of HSP90 chaperone/DNA topoisomerase II/histidine kinase"/>
    <property type="match status" value="1"/>
</dbReference>
<keyword evidence="4" id="KW-0808">Transferase</keyword>
<gene>
    <name evidence="12" type="ORF">CLV58_10736</name>
</gene>
<dbReference type="CDD" id="cd16917">
    <property type="entry name" value="HATPase_UhpB-NarQ-NarX-like"/>
    <property type="match status" value="1"/>
</dbReference>
<evidence type="ECO:0000256" key="2">
    <source>
        <dbReference type="ARBA" id="ARBA00012438"/>
    </source>
</evidence>
<dbReference type="PANTHER" id="PTHR24421">
    <property type="entry name" value="NITRATE/NITRITE SENSOR PROTEIN NARX-RELATED"/>
    <property type="match status" value="1"/>
</dbReference>
<keyword evidence="13" id="KW-1185">Reference proteome</keyword>
<keyword evidence="8" id="KW-0902">Two-component regulatory system</keyword>
<dbReference type="Proteomes" id="UP000238375">
    <property type="component" value="Unassembled WGS sequence"/>
</dbReference>
<proteinExistence type="predicted"/>
<dbReference type="InterPro" id="IPR050482">
    <property type="entry name" value="Sensor_HK_TwoCompSys"/>
</dbReference>
<dbReference type="GO" id="GO:0016020">
    <property type="term" value="C:membrane"/>
    <property type="evidence" value="ECO:0007669"/>
    <property type="project" value="InterPro"/>
</dbReference>
<evidence type="ECO:0000256" key="3">
    <source>
        <dbReference type="ARBA" id="ARBA00022553"/>
    </source>
</evidence>
<name>A0A2T0T2S9_9BACT</name>
<evidence type="ECO:0000256" key="9">
    <source>
        <dbReference type="SAM" id="Coils"/>
    </source>
</evidence>
<dbReference type="EC" id="2.7.13.3" evidence="2"/>
<evidence type="ECO:0000256" key="7">
    <source>
        <dbReference type="ARBA" id="ARBA00022840"/>
    </source>
</evidence>
<evidence type="ECO:0000256" key="8">
    <source>
        <dbReference type="ARBA" id="ARBA00023012"/>
    </source>
</evidence>
<organism evidence="12 13">
    <name type="scientific">Spirosoma oryzae</name>
    <dbReference type="NCBI Taxonomy" id="1469603"/>
    <lineage>
        <taxon>Bacteria</taxon>
        <taxon>Pseudomonadati</taxon>
        <taxon>Bacteroidota</taxon>
        <taxon>Cytophagia</taxon>
        <taxon>Cytophagales</taxon>
        <taxon>Cytophagaceae</taxon>
        <taxon>Spirosoma</taxon>
    </lineage>
</organism>
<dbReference type="EMBL" id="PVTE01000007">
    <property type="protein sequence ID" value="PRY39943.1"/>
    <property type="molecule type" value="Genomic_DNA"/>
</dbReference>
<reference evidence="12 13" key="1">
    <citation type="submission" date="2018-03" db="EMBL/GenBank/DDBJ databases">
        <title>Genomic Encyclopedia of Archaeal and Bacterial Type Strains, Phase II (KMG-II): from individual species to whole genera.</title>
        <authorList>
            <person name="Goeker M."/>
        </authorList>
    </citation>
    <scope>NUCLEOTIDE SEQUENCE [LARGE SCALE GENOMIC DNA]</scope>
    <source>
        <strain evidence="12 13">DSM 28354</strain>
    </source>
</reference>
<dbReference type="PANTHER" id="PTHR24421:SF10">
    <property type="entry name" value="NITRATE_NITRITE SENSOR PROTEIN NARQ"/>
    <property type="match status" value="1"/>
</dbReference>
<feature type="transmembrane region" description="Helical" evidence="10">
    <location>
        <begin position="49"/>
        <end position="67"/>
    </location>
</feature>
<dbReference type="InterPro" id="IPR036890">
    <property type="entry name" value="HATPase_C_sf"/>
</dbReference>
<feature type="transmembrane region" description="Helical" evidence="10">
    <location>
        <begin position="226"/>
        <end position="244"/>
    </location>
</feature>
<evidence type="ECO:0000313" key="12">
    <source>
        <dbReference type="EMBL" id="PRY39943.1"/>
    </source>
</evidence>
<accession>A0A2T0T2S9</accession>
<keyword evidence="10" id="KW-1133">Transmembrane helix</keyword>
<dbReference type="Gene3D" id="1.20.5.1930">
    <property type="match status" value="1"/>
</dbReference>
<dbReference type="GO" id="GO:0000155">
    <property type="term" value="F:phosphorelay sensor kinase activity"/>
    <property type="evidence" value="ECO:0007669"/>
    <property type="project" value="InterPro"/>
</dbReference>
<keyword evidence="3" id="KW-0597">Phosphoprotein</keyword>
<feature type="coiled-coil region" evidence="9">
    <location>
        <begin position="265"/>
        <end position="292"/>
    </location>
</feature>
<keyword evidence="10" id="KW-0812">Transmembrane</keyword>
<evidence type="ECO:0000256" key="4">
    <source>
        <dbReference type="ARBA" id="ARBA00022679"/>
    </source>
</evidence>
<dbReference type="GO" id="GO:0005524">
    <property type="term" value="F:ATP binding"/>
    <property type="evidence" value="ECO:0007669"/>
    <property type="project" value="UniProtKB-KW"/>
</dbReference>
<dbReference type="InterPro" id="IPR005467">
    <property type="entry name" value="His_kinase_dom"/>
</dbReference>
<feature type="transmembrane region" description="Helical" evidence="10">
    <location>
        <begin position="12"/>
        <end position="29"/>
    </location>
</feature>
<dbReference type="AlphaFoldDB" id="A0A2T0T2S9"/>
<evidence type="ECO:0000259" key="11">
    <source>
        <dbReference type="PROSITE" id="PS50109"/>
    </source>
</evidence>
<keyword evidence="6" id="KW-0418">Kinase</keyword>
<dbReference type="GO" id="GO:0046983">
    <property type="term" value="F:protein dimerization activity"/>
    <property type="evidence" value="ECO:0007669"/>
    <property type="project" value="InterPro"/>
</dbReference>
<comment type="catalytic activity">
    <reaction evidence="1">
        <text>ATP + protein L-histidine = ADP + protein N-phospho-L-histidine.</text>
        <dbReference type="EC" id="2.7.13.3"/>
    </reaction>
</comment>
<dbReference type="Gene3D" id="3.30.565.10">
    <property type="entry name" value="Histidine kinase-like ATPase, C-terminal domain"/>
    <property type="match status" value="1"/>
</dbReference>
<keyword evidence="7" id="KW-0067">ATP-binding</keyword>
<keyword evidence="5" id="KW-0547">Nucleotide-binding</keyword>
<dbReference type="InterPro" id="IPR003594">
    <property type="entry name" value="HATPase_dom"/>
</dbReference>
<dbReference type="PROSITE" id="PS50109">
    <property type="entry name" value="HIS_KIN"/>
    <property type="match status" value="1"/>
</dbReference>
<evidence type="ECO:0000256" key="6">
    <source>
        <dbReference type="ARBA" id="ARBA00022777"/>
    </source>
</evidence>
<sequence>MLPGQTWGEITIFLYIYSIFSTQIQWPVSDLLNDNTETSRAIPFRFTRLYVSLLVILSVLLTVGQTVTQWRLTKVRNELLFIRYAAFQRHQSQQIVKQALQMADRNEEDRFLANQSELRAVFHEFEKSHIQGRSGTIPSLNISLTNSDTVQQLYRAIQPEFQALQHGVRHLLTLKNVAEIQTPQAQASLNLLLANENPFLRKVDTIIQLYNSELRTRLQQLQTIELYLYGFTILMVLAIGLLIIRPATARLRQTVAQLVEAESRTKAANHQLRTANQSLQETRQQLFEATRQEYKREIDEQRMRTSYLIAGQEEERKRLSRELHDGLGQMMTAIKLQLEGLEGLMKRQHKAQLSTGEGQTVSYDRNMANLKQLVMQTIQEIRAISNDLMPTVLSDFGVLPALKMLTESNRNSGVDVTFETSCVHHMEGSLRLNKDVEIMLYRVTQEAISNALRHGKPGHIVVELIERDDYIHLIVTDDGRGFVVNDVTAISPINRPDERKTPSQGLHNIRERAELLKGKLNIQSTPGKGTRLRVSIPYQMQFAQYDTN</sequence>
<keyword evidence="9" id="KW-0175">Coiled coil</keyword>
<keyword evidence="10" id="KW-0472">Membrane</keyword>
<dbReference type="Pfam" id="PF02518">
    <property type="entry name" value="HATPase_c"/>
    <property type="match status" value="1"/>
</dbReference>
<evidence type="ECO:0000313" key="13">
    <source>
        <dbReference type="Proteomes" id="UP000238375"/>
    </source>
</evidence>
<evidence type="ECO:0000256" key="10">
    <source>
        <dbReference type="SAM" id="Phobius"/>
    </source>
</evidence>
<dbReference type="Pfam" id="PF07730">
    <property type="entry name" value="HisKA_3"/>
    <property type="match status" value="1"/>
</dbReference>
<protein>
    <recommendedName>
        <fullName evidence="2">histidine kinase</fullName>
        <ecNumber evidence="2">2.7.13.3</ecNumber>
    </recommendedName>
</protein>
<evidence type="ECO:0000256" key="1">
    <source>
        <dbReference type="ARBA" id="ARBA00000085"/>
    </source>
</evidence>
<evidence type="ECO:0000256" key="5">
    <source>
        <dbReference type="ARBA" id="ARBA00022741"/>
    </source>
</evidence>
<comment type="caution">
    <text evidence="12">The sequence shown here is derived from an EMBL/GenBank/DDBJ whole genome shotgun (WGS) entry which is preliminary data.</text>
</comment>
<dbReference type="SMART" id="SM00387">
    <property type="entry name" value="HATPase_c"/>
    <property type="match status" value="1"/>
</dbReference>
<dbReference type="InterPro" id="IPR011712">
    <property type="entry name" value="Sig_transdc_His_kin_sub3_dim/P"/>
</dbReference>
<feature type="domain" description="Histidine kinase" evidence="11">
    <location>
        <begin position="440"/>
        <end position="540"/>
    </location>
</feature>